<dbReference type="PANTHER" id="PTHR12526">
    <property type="entry name" value="GLYCOSYLTRANSFERASE"/>
    <property type="match status" value="1"/>
</dbReference>
<gene>
    <name evidence="1" type="ORF">H8N03_18140</name>
</gene>
<dbReference type="AlphaFoldDB" id="A0A923SGE9"/>
<reference evidence="1" key="1">
    <citation type="submission" date="2020-08" db="EMBL/GenBank/DDBJ databases">
        <title>Ramlibacter sp. USB13 16S ribosomal RNA gene genome sequencing and assembly.</title>
        <authorList>
            <person name="Kang M."/>
        </authorList>
    </citation>
    <scope>NUCLEOTIDE SEQUENCE</scope>
    <source>
        <strain evidence="1">USB13</strain>
    </source>
</reference>
<dbReference type="Proteomes" id="UP000608513">
    <property type="component" value="Unassembled WGS sequence"/>
</dbReference>
<dbReference type="SUPFAM" id="SSF53756">
    <property type="entry name" value="UDP-Glycosyltransferase/glycogen phosphorylase"/>
    <property type="match status" value="1"/>
</dbReference>
<dbReference type="Pfam" id="PF13692">
    <property type="entry name" value="Glyco_trans_1_4"/>
    <property type="match status" value="1"/>
</dbReference>
<dbReference type="GO" id="GO:0016757">
    <property type="term" value="F:glycosyltransferase activity"/>
    <property type="evidence" value="ECO:0007669"/>
    <property type="project" value="TreeGrafter"/>
</dbReference>
<organism evidence="1 2">
    <name type="scientific">Ramlibacter cellulosilyticus</name>
    <dbReference type="NCBI Taxonomy" id="2764187"/>
    <lineage>
        <taxon>Bacteria</taxon>
        <taxon>Pseudomonadati</taxon>
        <taxon>Pseudomonadota</taxon>
        <taxon>Betaproteobacteria</taxon>
        <taxon>Burkholderiales</taxon>
        <taxon>Comamonadaceae</taxon>
        <taxon>Ramlibacter</taxon>
    </lineage>
</organism>
<sequence>MVNIVLPAVAEDLRLKKTPFGSWLSTMTQHLSTIPDLRIGVAMRAPVSKLTRIEKDGITYYAIPQARFNRLDVSQRDCDWVLKDFEPDIVQSEGSEMAHSRRFFATWPGSRLLSLQGVINGFARYELGRLPLASMMNPLRPRQFLTAAALVANKLLRFNPRLALERETIALANCIVGRTVWDQAQVAAINPTAKYFHCTHILREAFGQRNWNASECEAASIFVGNGASPRKGAHIAVQGLAILRVHYPHARLYIAGDDPRKSPRWSLRRNVGYPSYLLDLVAKLGLEENVIFTGLLGEQEMAERMCRSHIFLLPSIIENSPNTLAEAMMLGVPCVSAYAGGVASMAADEEDALLYRADDPAMLAFQLKRLLDDPSLAGRLSSAAKKRARSSNDASLSLETQAAIYRKMIARSEG</sequence>
<protein>
    <submittedName>
        <fullName evidence="1">Glycosyltransferase family 4 protein</fullName>
    </submittedName>
</protein>
<evidence type="ECO:0000313" key="2">
    <source>
        <dbReference type="Proteomes" id="UP000608513"/>
    </source>
</evidence>
<dbReference type="CDD" id="cd03801">
    <property type="entry name" value="GT4_PimA-like"/>
    <property type="match status" value="1"/>
</dbReference>
<accession>A0A923SGE9</accession>
<comment type="caution">
    <text evidence="1">The sequence shown here is derived from an EMBL/GenBank/DDBJ whole genome shotgun (WGS) entry which is preliminary data.</text>
</comment>
<keyword evidence="2" id="KW-1185">Reference proteome</keyword>
<evidence type="ECO:0000313" key="1">
    <source>
        <dbReference type="EMBL" id="MBC5784872.1"/>
    </source>
</evidence>
<proteinExistence type="predicted"/>
<dbReference type="RefSeq" id="WP_187077617.1">
    <property type="nucleotide sequence ID" value="NZ_JACORT010000008.1"/>
</dbReference>
<name>A0A923SGE9_9BURK</name>
<dbReference type="EMBL" id="JACORT010000008">
    <property type="protein sequence ID" value="MBC5784872.1"/>
    <property type="molecule type" value="Genomic_DNA"/>
</dbReference>
<dbReference type="Gene3D" id="3.40.50.2000">
    <property type="entry name" value="Glycogen Phosphorylase B"/>
    <property type="match status" value="1"/>
</dbReference>
<dbReference type="PANTHER" id="PTHR12526:SF636">
    <property type="entry name" value="BLL3647 PROTEIN"/>
    <property type="match status" value="1"/>
</dbReference>